<sequence>MKVKAIIDCVGYGYDLKVGETTELNKELADKLIRFGYVEEVKARKAKDKE</sequence>
<comment type="caution">
    <text evidence="1">The sequence shown here is derived from an EMBL/GenBank/DDBJ whole genome shotgun (WGS) entry which is preliminary data.</text>
</comment>
<dbReference type="RefSeq" id="WP_307192010.1">
    <property type="nucleotide sequence ID" value="NZ_JAUSUN010000013.1"/>
</dbReference>
<dbReference type="Proteomes" id="UP001242313">
    <property type="component" value="Unassembled WGS sequence"/>
</dbReference>
<evidence type="ECO:0000313" key="1">
    <source>
        <dbReference type="EMBL" id="MDQ0414229.1"/>
    </source>
</evidence>
<organism evidence="1 2">
    <name type="scientific">Mesobacillus stamsii</name>
    <dbReference type="NCBI Taxonomy" id="225347"/>
    <lineage>
        <taxon>Bacteria</taxon>
        <taxon>Bacillati</taxon>
        <taxon>Bacillota</taxon>
        <taxon>Bacilli</taxon>
        <taxon>Bacillales</taxon>
        <taxon>Bacillaceae</taxon>
        <taxon>Mesobacillus</taxon>
    </lineage>
</organism>
<accession>A0ABU0FWD1</accession>
<dbReference type="EMBL" id="JAUSUN010000013">
    <property type="protein sequence ID" value="MDQ0414229.1"/>
    <property type="molecule type" value="Genomic_DNA"/>
</dbReference>
<gene>
    <name evidence="1" type="ORF">J2S25_002436</name>
</gene>
<reference evidence="1 2" key="1">
    <citation type="submission" date="2023-07" db="EMBL/GenBank/DDBJ databases">
        <title>Genomic Encyclopedia of Type Strains, Phase IV (KMG-IV): sequencing the most valuable type-strain genomes for metagenomic binning, comparative biology and taxonomic classification.</title>
        <authorList>
            <person name="Goeker M."/>
        </authorList>
    </citation>
    <scope>NUCLEOTIDE SEQUENCE [LARGE SCALE GENOMIC DNA]</scope>
    <source>
        <strain evidence="1 2">DSM 19598</strain>
    </source>
</reference>
<protein>
    <submittedName>
        <fullName evidence="1">Uncharacterized protein</fullName>
    </submittedName>
</protein>
<name>A0ABU0FWD1_9BACI</name>
<proteinExistence type="predicted"/>
<keyword evidence="2" id="KW-1185">Reference proteome</keyword>
<evidence type="ECO:0000313" key="2">
    <source>
        <dbReference type="Proteomes" id="UP001242313"/>
    </source>
</evidence>